<dbReference type="HOGENOM" id="CLU_2762792_0_0_1"/>
<name>M1B7G5_SOLTU</name>
<dbReference type="InParanoid" id="M1B7G5"/>
<reference evidence="2" key="1">
    <citation type="journal article" date="2011" name="Nature">
        <title>Genome sequence and analysis of the tuber crop potato.</title>
        <authorList>
            <consortium name="The Potato Genome Sequencing Consortium"/>
        </authorList>
    </citation>
    <scope>NUCLEOTIDE SEQUENCE [LARGE SCALE GENOMIC DNA]</scope>
    <source>
        <strain evidence="2">cv. DM1-3 516 R44</strain>
    </source>
</reference>
<dbReference type="Gramene" id="PGSC0003DMT400038843">
    <property type="protein sequence ID" value="PGSC0003DMT400038843"/>
    <property type="gene ID" value="PGSC0003DMG402015009"/>
</dbReference>
<organism evidence="1 2">
    <name type="scientific">Solanum tuberosum</name>
    <name type="common">Potato</name>
    <dbReference type="NCBI Taxonomy" id="4113"/>
    <lineage>
        <taxon>Eukaryota</taxon>
        <taxon>Viridiplantae</taxon>
        <taxon>Streptophyta</taxon>
        <taxon>Embryophyta</taxon>
        <taxon>Tracheophyta</taxon>
        <taxon>Spermatophyta</taxon>
        <taxon>Magnoliopsida</taxon>
        <taxon>eudicotyledons</taxon>
        <taxon>Gunneridae</taxon>
        <taxon>Pentapetalae</taxon>
        <taxon>asterids</taxon>
        <taxon>lamiids</taxon>
        <taxon>Solanales</taxon>
        <taxon>Solanaceae</taxon>
        <taxon>Solanoideae</taxon>
        <taxon>Solaneae</taxon>
        <taxon>Solanum</taxon>
    </lineage>
</organism>
<sequence>MENTGLRQNTDVRKQEIHRKGRYMLIYTNIHQVYTKTGLGLNPKNFSEIGPKGVCIQGVYKNGFRINLVC</sequence>
<dbReference type="AlphaFoldDB" id="M1B7G5"/>
<dbReference type="EnsemblPlants" id="PGSC0003DMT400038843">
    <property type="protein sequence ID" value="PGSC0003DMT400038843"/>
    <property type="gene ID" value="PGSC0003DMG402015009"/>
</dbReference>
<keyword evidence="2" id="KW-1185">Reference proteome</keyword>
<proteinExistence type="predicted"/>
<evidence type="ECO:0000313" key="2">
    <source>
        <dbReference type="Proteomes" id="UP000011115"/>
    </source>
</evidence>
<dbReference type="Proteomes" id="UP000011115">
    <property type="component" value="Unassembled WGS sequence"/>
</dbReference>
<reference evidence="1" key="2">
    <citation type="submission" date="2015-06" db="UniProtKB">
        <authorList>
            <consortium name="EnsemblPlants"/>
        </authorList>
    </citation>
    <scope>IDENTIFICATION</scope>
    <source>
        <strain evidence="1">DM1-3 516 R44</strain>
    </source>
</reference>
<protein>
    <submittedName>
        <fullName evidence="1">Uncharacterized protein</fullName>
    </submittedName>
</protein>
<dbReference type="PaxDb" id="4113-PGSC0003DMT400038843"/>
<accession>M1B7G5</accession>
<evidence type="ECO:0000313" key="1">
    <source>
        <dbReference type="EnsemblPlants" id="PGSC0003DMT400038843"/>
    </source>
</evidence>